<organism evidence="1 2">
    <name type="scientific">Listeria rocourtiae</name>
    <dbReference type="NCBI Taxonomy" id="647910"/>
    <lineage>
        <taxon>Bacteria</taxon>
        <taxon>Bacillati</taxon>
        <taxon>Bacillota</taxon>
        <taxon>Bacilli</taxon>
        <taxon>Bacillales</taxon>
        <taxon>Listeriaceae</taxon>
        <taxon>Listeria</taxon>
    </lineage>
</organism>
<comment type="caution">
    <text evidence="1">The sequence shown here is derived from an EMBL/GenBank/DDBJ whole genome shotgun (WGS) entry which is preliminary data.</text>
</comment>
<evidence type="ECO:0000313" key="2">
    <source>
        <dbReference type="Proteomes" id="UP000295558"/>
    </source>
</evidence>
<dbReference type="AlphaFoldDB" id="A0A4V6PYP5"/>
<sequence length="152" mass="17429">MRNFAVGEKVMLILNQETVVAEIVSVNAGTYTVVHKHGVNYRVNKHEVMSFDTSEVGSDTIMAKVEFIKAEERILDNLNDDLEKIRKETGNMRITKRGRYSDEYNETLVYIYKNSKEAIILGYELALDAQTEKVLELKSELERGDYSVDKTD</sequence>
<dbReference type="RefSeq" id="WP_036072902.1">
    <property type="nucleotide sequence ID" value="NZ_SNZK01000001.1"/>
</dbReference>
<reference evidence="1 2" key="1">
    <citation type="submission" date="2019-03" db="EMBL/GenBank/DDBJ databases">
        <title>Genomic Encyclopedia of Type Strains, Phase III (KMG-III): the genomes of soil and plant-associated and newly described type strains.</title>
        <authorList>
            <person name="Whitman W."/>
        </authorList>
    </citation>
    <scope>NUCLEOTIDE SEQUENCE [LARGE SCALE GENOMIC DNA]</scope>
    <source>
        <strain evidence="1 2">CECT 7972</strain>
    </source>
</reference>
<proteinExistence type="predicted"/>
<gene>
    <name evidence="1" type="ORF">DFP96_10112</name>
</gene>
<keyword evidence="2" id="KW-1185">Reference proteome</keyword>
<evidence type="ECO:0000313" key="1">
    <source>
        <dbReference type="EMBL" id="TDR55086.1"/>
    </source>
</evidence>
<dbReference type="EMBL" id="SNZK01000001">
    <property type="protein sequence ID" value="TDR55086.1"/>
    <property type="molecule type" value="Genomic_DNA"/>
</dbReference>
<dbReference type="Proteomes" id="UP000295558">
    <property type="component" value="Unassembled WGS sequence"/>
</dbReference>
<accession>A0A4V6PYP5</accession>
<name>A0A4V6PYP5_9LIST</name>
<protein>
    <submittedName>
        <fullName evidence="1">Uncharacterized protein</fullName>
    </submittedName>
</protein>
<dbReference type="STRING" id="1265846.PROCOU_14043"/>